<dbReference type="Proteomes" id="UP000279562">
    <property type="component" value="Unassembled WGS sequence"/>
</dbReference>
<dbReference type="InterPro" id="IPR033410">
    <property type="entry name" value="DUF5119"/>
</dbReference>
<dbReference type="EMBL" id="RQYF01000045">
    <property type="protein sequence ID" value="RRD89799.1"/>
    <property type="molecule type" value="Genomic_DNA"/>
</dbReference>
<accession>A0A3P2A382</accession>
<feature type="transmembrane region" description="Helical" evidence="2">
    <location>
        <begin position="27"/>
        <end position="51"/>
    </location>
</feature>
<gene>
    <name evidence="3" type="ORF">EII33_09330</name>
</gene>
<dbReference type="AlphaFoldDB" id="A0A3P2A382"/>
<keyword evidence="2" id="KW-0812">Transmembrane</keyword>
<comment type="caution">
    <text evidence="3">The sequence shown here is derived from an EMBL/GenBank/DDBJ whole genome shotgun (WGS) entry which is preliminary data.</text>
</comment>
<feature type="region of interest" description="Disordered" evidence="1">
    <location>
        <begin position="152"/>
        <end position="173"/>
    </location>
</feature>
<reference evidence="3 4" key="1">
    <citation type="submission" date="2018-11" db="EMBL/GenBank/DDBJ databases">
        <title>Genomes From Bacteria Associated with the Canine Oral Cavity: a Test Case for Automated Genome-Based Taxonomic Assignment.</title>
        <authorList>
            <person name="Coil D.A."/>
            <person name="Jospin G."/>
            <person name="Darling A.E."/>
            <person name="Wallis C."/>
            <person name="Davis I.J."/>
            <person name="Harris S."/>
            <person name="Eisen J.A."/>
            <person name="Holcombe L.J."/>
            <person name="O'Flynn C."/>
        </authorList>
    </citation>
    <scope>NUCLEOTIDE SEQUENCE [LARGE SCALE GENOMIC DNA]</scope>
    <source>
        <strain evidence="3 4">OH1047_COT-310</strain>
    </source>
</reference>
<keyword evidence="2" id="KW-1133">Transmembrane helix</keyword>
<organism evidence="3 4">
    <name type="scientific">Prevotella heparinolytica</name>
    <dbReference type="NCBI Taxonomy" id="28113"/>
    <lineage>
        <taxon>Bacteria</taxon>
        <taxon>Pseudomonadati</taxon>
        <taxon>Bacteroidota</taxon>
        <taxon>Bacteroidia</taxon>
        <taxon>Bacteroidales</taxon>
        <taxon>Bacteroidaceae</taxon>
        <taxon>Bacteroides</taxon>
    </lineage>
</organism>
<name>A0A3P2A382_9BACE</name>
<evidence type="ECO:0000313" key="4">
    <source>
        <dbReference type="Proteomes" id="UP000279562"/>
    </source>
</evidence>
<keyword evidence="4" id="KW-1185">Reference proteome</keyword>
<proteinExistence type="predicted"/>
<protein>
    <submittedName>
        <fullName evidence="3">DUF5119 domain-containing protein</fullName>
    </submittedName>
</protein>
<keyword evidence="2" id="KW-0472">Membrane</keyword>
<evidence type="ECO:0000256" key="1">
    <source>
        <dbReference type="SAM" id="MobiDB-lite"/>
    </source>
</evidence>
<feature type="compositionally biased region" description="Basic and acidic residues" evidence="1">
    <location>
        <begin position="11"/>
        <end position="20"/>
    </location>
</feature>
<dbReference type="Pfam" id="PF17145">
    <property type="entry name" value="DUF5119"/>
    <property type="match status" value="1"/>
</dbReference>
<feature type="region of interest" description="Disordered" evidence="1">
    <location>
        <begin position="1"/>
        <end position="20"/>
    </location>
</feature>
<sequence>MGMTTITSSSARRETTRRKAERGTNALHALCVSAAAIGLTACVTLIATFIACTFSSCDHKDLYFPSSPLAEVRVKFDWSAAPGTRAEGMSAFFFPEQGGGPIRCDFSDPAGGTARIPWGDYRVIYLNNDTETILLRGTESYETFEIYTRPTSVGETMSTRSEPRGANPGNEPVVLAPEQVWGGSLTGVRLAVGGEQPYTLVLPVQPKVCTCSFEVRAVENLKYVSSVGASFSGMSGSLFMGDGSVSGQGSMIPFPADSDGKSVITGSTFTFGLSAESGATHVLTLYLILADGSKFYYRFDVTRQVNEAPDKRHVRIVLEGLPLPKPIVNGGGFHPSVDDWETEEIPLGV</sequence>
<evidence type="ECO:0000256" key="2">
    <source>
        <dbReference type="SAM" id="Phobius"/>
    </source>
</evidence>
<evidence type="ECO:0000313" key="3">
    <source>
        <dbReference type="EMBL" id="RRD89799.1"/>
    </source>
</evidence>
<dbReference type="RefSeq" id="WP_125239492.1">
    <property type="nucleotide sequence ID" value="NZ_RQYF01000045.1"/>
</dbReference>
<feature type="compositionally biased region" description="Low complexity" evidence="1">
    <location>
        <begin position="1"/>
        <end position="10"/>
    </location>
</feature>